<keyword evidence="5 7" id="KW-0472">Membrane</keyword>
<reference evidence="9 10" key="1">
    <citation type="submission" date="2019-03" db="EMBL/GenBank/DDBJ databases">
        <title>Genomic Encyclopedia of Type Strains, Phase III (KMG-III): the genomes of soil and plant-associated and newly described type strains.</title>
        <authorList>
            <person name="Whitman W."/>
        </authorList>
    </citation>
    <scope>NUCLEOTIDE SEQUENCE [LARGE SCALE GENOMIC DNA]</scope>
    <source>
        <strain evidence="9 10">CGMCC 1.7660</strain>
    </source>
</reference>
<dbReference type="InterPro" id="IPR042094">
    <property type="entry name" value="T2SS_GspF_sf"/>
</dbReference>
<protein>
    <submittedName>
        <fullName evidence="9">Tight adherence protein B</fullName>
    </submittedName>
</protein>
<evidence type="ECO:0000256" key="3">
    <source>
        <dbReference type="ARBA" id="ARBA00022692"/>
    </source>
</evidence>
<dbReference type="GO" id="GO:0005886">
    <property type="term" value="C:plasma membrane"/>
    <property type="evidence" value="ECO:0007669"/>
    <property type="project" value="UniProtKB-SubCell"/>
</dbReference>
<dbReference type="PANTHER" id="PTHR35007:SF1">
    <property type="entry name" value="PILUS ASSEMBLY PROTEIN"/>
    <property type="match status" value="1"/>
</dbReference>
<comment type="caution">
    <text evidence="9">The sequence shown here is derived from an EMBL/GenBank/DDBJ whole genome shotgun (WGS) entry which is preliminary data.</text>
</comment>
<feature type="transmembrane region" description="Helical" evidence="7">
    <location>
        <begin position="269"/>
        <end position="290"/>
    </location>
</feature>
<name>A0A4R6WLR5_9PROT</name>
<proteinExistence type="predicted"/>
<feature type="transmembrane region" description="Helical" evidence="7">
    <location>
        <begin position="133"/>
        <end position="155"/>
    </location>
</feature>
<organism evidence="9 10">
    <name type="scientific">Dongia mobilis</name>
    <dbReference type="NCBI Taxonomy" id="578943"/>
    <lineage>
        <taxon>Bacteria</taxon>
        <taxon>Pseudomonadati</taxon>
        <taxon>Pseudomonadota</taxon>
        <taxon>Alphaproteobacteria</taxon>
        <taxon>Rhodospirillales</taxon>
        <taxon>Dongiaceae</taxon>
        <taxon>Dongia</taxon>
    </lineage>
</organism>
<accession>A0A4R6WLR5</accession>
<dbReference type="InterPro" id="IPR018076">
    <property type="entry name" value="T2SS_GspF_dom"/>
</dbReference>
<feature type="transmembrane region" description="Helical" evidence="7">
    <location>
        <begin position="110"/>
        <end position="127"/>
    </location>
</feature>
<gene>
    <name evidence="9" type="ORF">A8950_3410</name>
</gene>
<evidence type="ECO:0000256" key="4">
    <source>
        <dbReference type="ARBA" id="ARBA00022989"/>
    </source>
</evidence>
<dbReference type="RefSeq" id="WP_133614846.1">
    <property type="nucleotide sequence ID" value="NZ_SNYW01000012.1"/>
</dbReference>
<evidence type="ECO:0000259" key="8">
    <source>
        <dbReference type="Pfam" id="PF00482"/>
    </source>
</evidence>
<evidence type="ECO:0000256" key="2">
    <source>
        <dbReference type="ARBA" id="ARBA00022475"/>
    </source>
</evidence>
<dbReference type="Proteomes" id="UP000295783">
    <property type="component" value="Unassembled WGS sequence"/>
</dbReference>
<sequence length="337" mass="36008">MLEQLGALGPQALLLALMVAVVAAIIIVTIIMALGAPRARLKKRIAAVAGHGPILAVDPTTAGNAKKLQGSKRKVAEKLKEAEQEGKKRRGAMLQQALIHAGLTMQPRKFIIISLISGLVLTALVWASGMPSIFLLAAAPIGAFGIPKLVLNFLVKRRLGKFTANFADAIDVIVRGVRSGLTVGECLAIVSREIPAPVGSEFALVNEGTRLGMTTSEVLQRLSDRVPTPEVRFFAIVLTTQQSTGGNLAETLAKLSDVLRQRKKMKDKVQALSSEAKASAAIIGSLPFIMMAGMSFSQPHMLMLLFTHPTGHMLLGVGATMMVIGMLVMRQMINFDF</sequence>
<feature type="transmembrane region" description="Helical" evidence="7">
    <location>
        <begin position="310"/>
        <end position="329"/>
    </location>
</feature>
<feature type="domain" description="Type II secretion system protein GspF" evidence="8">
    <location>
        <begin position="170"/>
        <end position="294"/>
    </location>
</feature>
<comment type="subcellular location">
    <subcellularLocation>
        <location evidence="1">Cell membrane</location>
        <topology evidence="1">Multi-pass membrane protein</topology>
    </subcellularLocation>
</comment>
<dbReference type="EMBL" id="SNYW01000012">
    <property type="protein sequence ID" value="TDQ78947.1"/>
    <property type="molecule type" value="Genomic_DNA"/>
</dbReference>
<keyword evidence="3 7" id="KW-0812">Transmembrane</keyword>
<dbReference type="AlphaFoldDB" id="A0A4R6WLR5"/>
<evidence type="ECO:0000256" key="1">
    <source>
        <dbReference type="ARBA" id="ARBA00004651"/>
    </source>
</evidence>
<dbReference type="PANTHER" id="PTHR35007">
    <property type="entry name" value="INTEGRAL MEMBRANE PROTEIN-RELATED"/>
    <property type="match status" value="1"/>
</dbReference>
<evidence type="ECO:0000256" key="7">
    <source>
        <dbReference type="SAM" id="Phobius"/>
    </source>
</evidence>
<keyword evidence="2" id="KW-1003">Cell membrane</keyword>
<feature type="transmembrane region" description="Helical" evidence="7">
    <location>
        <begin position="12"/>
        <end position="34"/>
    </location>
</feature>
<evidence type="ECO:0000256" key="6">
    <source>
        <dbReference type="SAM" id="Coils"/>
    </source>
</evidence>
<evidence type="ECO:0000313" key="9">
    <source>
        <dbReference type="EMBL" id="TDQ78947.1"/>
    </source>
</evidence>
<dbReference type="OrthoDB" id="9803381at2"/>
<keyword evidence="4 7" id="KW-1133">Transmembrane helix</keyword>
<feature type="coiled-coil region" evidence="6">
    <location>
        <begin position="248"/>
        <end position="275"/>
    </location>
</feature>
<evidence type="ECO:0000256" key="5">
    <source>
        <dbReference type="ARBA" id="ARBA00023136"/>
    </source>
</evidence>
<evidence type="ECO:0000313" key="10">
    <source>
        <dbReference type="Proteomes" id="UP000295783"/>
    </source>
</evidence>
<keyword evidence="10" id="KW-1185">Reference proteome</keyword>
<keyword evidence="6" id="KW-0175">Coiled coil</keyword>
<dbReference type="Pfam" id="PF00482">
    <property type="entry name" value="T2SSF"/>
    <property type="match status" value="1"/>
</dbReference>
<dbReference type="Gene3D" id="1.20.81.30">
    <property type="entry name" value="Type II secretion system (T2SS), domain F"/>
    <property type="match status" value="1"/>
</dbReference>